<organism evidence="3 4">
    <name type="scientific">Litorilituus lipolyticus</name>
    <dbReference type="NCBI Taxonomy" id="2491017"/>
    <lineage>
        <taxon>Bacteria</taxon>
        <taxon>Pseudomonadati</taxon>
        <taxon>Pseudomonadota</taxon>
        <taxon>Gammaproteobacteria</taxon>
        <taxon>Alteromonadales</taxon>
        <taxon>Colwelliaceae</taxon>
        <taxon>Litorilituus</taxon>
    </lineage>
</organism>
<evidence type="ECO:0000256" key="1">
    <source>
        <dbReference type="SAM" id="SignalP"/>
    </source>
</evidence>
<dbReference type="Proteomes" id="UP000315303">
    <property type="component" value="Unassembled WGS sequence"/>
</dbReference>
<dbReference type="EMBL" id="SAWY01000013">
    <property type="protein sequence ID" value="TPH16467.1"/>
    <property type="molecule type" value="Genomic_DNA"/>
</dbReference>
<accession>A0A502L7W6</accession>
<dbReference type="RefSeq" id="WP_140602703.1">
    <property type="nucleotide sequence ID" value="NZ_SAWY01000013.1"/>
</dbReference>
<dbReference type="Pfam" id="PF07589">
    <property type="entry name" value="PEP-CTERM"/>
    <property type="match status" value="1"/>
</dbReference>
<proteinExistence type="predicted"/>
<dbReference type="OrthoDB" id="290386at2"/>
<dbReference type="AlphaFoldDB" id="A0A502L7W6"/>
<protein>
    <submittedName>
        <fullName evidence="3">PEP-CTERM sorting domain-containing protein</fullName>
    </submittedName>
</protein>
<sequence>MKKIICLLTILFANIANAGLIFDDSVSGELTVSWEESYTLTLDPGSSYVFLTFKDIWNTTDGESYWWDNDVISMTSEVSINAGSSVLAPIWTGWQFRGADEGGTYNNLDFVVGTSNLTSLGLSVGDILSFSGSMTVNTLEASRRMPDNFGSTTSYLARGSVIYSDVVNSSANAVSVPEPASLAILGLGLVGIGFSRKKKAA</sequence>
<dbReference type="InterPro" id="IPR013424">
    <property type="entry name" value="Ice-binding_C"/>
</dbReference>
<dbReference type="NCBIfam" id="TIGR02595">
    <property type="entry name" value="PEP_CTERM"/>
    <property type="match status" value="1"/>
</dbReference>
<evidence type="ECO:0000313" key="4">
    <source>
        <dbReference type="Proteomes" id="UP000315303"/>
    </source>
</evidence>
<feature type="domain" description="Ice-binding protein C-terminal" evidence="2">
    <location>
        <begin position="175"/>
        <end position="197"/>
    </location>
</feature>
<name>A0A502L7W6_9GAMM</name>
<keyword evidence="1" id="KW-0732">Signal</keyword>
<feature type="signal peptide" evidence="1">
    <location>
        <begin position="1"/>
        <end position="18"/>
    </location>
</feature>
<evidence type="ECO:0000259" key="2">
    <source>
        <dbReference type="Pfam" id="PF07589"/>
    </source>
</evidence>
<evidence type="ECO:0000313" key="3">
    <source>
        <dbReference type="EMBL" id="TPH16467.1"/>
    </source>
</evidence>
<comment type="caution">
    <text evidence="3">The sequence shown here is derived from an EMBL/GenBank/DDBJ whole genome shotgun (WGS) entry which is preliminary data.</text>
</comment>
<keyword evidence="4" id="KW-1185">Reference proteome</keyword>
<gene>
    <name evidence="3" type="ORF">EPA86_06935</name>
</gene>
<reference evidence="3 4" key="1">
    <citation type="submission" date="2019-01" db="EMBL/GenBank/DDBJ databases">
        <title>Litorilituus lipolytica sp. nov., isolated from intertidal sand of the Yellow Sea in China.</title>
        <authorList>
            <person name="Liu A."/>
        </authorList>
    </citation>
    <scope>NUCLEOTIDE SEQUENCE [LARGE SCALE GENOMIC DNA]</scope>
    <source>
        <strain evidence="3 4">RZ04</strain>
    </source>
</reference>
<feature type="chain" id="PRO_5021257715" evidence="1">
    <location>
        <begin position="19"/>
        <end position="201"/>
    </location>
</feature>